<dbReference type="Gene3D" id="3.90.25.10">
    <property type="entry name" value="UDP-galactose 4-epimerase, domain 1"/>
    <property type="match status" value="1"/>
</dbReference>
<dbReference type="PANTHER" id="PTHR43238:SF1">
    <property type="entry name" value="GDP-L-FUCOSE SYNTHASE"/>
    <property type="match status" value="1"/>
</dbReference>
<feature type="binding site" evidence="5">
    <location>
        <position position="270"/>
    </location>
    <ligand>
        <name>substrate</name>
    </ligand>
</feature>
<feature type="binding site" evidence="5">
    <location>
        <position position="180"/>
    </location>
    <ligand>
        <name>NADP(+)</name>
        <dbReference type="ChEBI" id="CHEBI:58349"/>
    </ligand>
</feature>
<gene>
    <name evidence="5" type="primary">fcl</name>
    <name evidence="7" type="ORF">COY16_00695</name>
</gene>
<comment type="pathway">
    <text evidence="5">Nucleotide-sugar biosynthesis; GDP-L-fucose biosynthesis via de novo pathway; GDP-L-fucose from GDP-alpha-D-mannose: step 2/2.</text>
</comment>
<comment type="caution">
    <text evidence="5">Lacks conserved residue(s) required for the propagation of feature annotation.</text>
</comment>
<organism evidence="7 8">
    <name type="scientific">Candidatus Roizmanbacteria bacterium CG_4_10_14_0_2_um_filter_39_13</name>
    <dbReference type="NCBI Taxonomy" id="1974825"/>
    <lineage>
        <taxon>Bacteria</taxon>
        <taxon>Candidatus Roizmaniibacteriota</taxon>
    </lineage>
</organism>
<feature type="binding site" evidence="5">
    <location>
        <position position="188"/>
    </location>
    <ligand>
        <name>substrate</name>
    </ligand>
</feature>
<dbReference type="EMBL" id="PFOB01000009">
    <property type="protein sequence ID" value="PIZ63913.1"/>
    <property type="molecule type" value="Genomic_DNA"/>
</dbReference>
<dbReference type="InterPro" id="IPR028614">
    <property type="entry name" value="GDP_fucose/colitose_synth"/>
</dbReference>
<keyword evidence="2 5" id="KW-0521">NADP</keyword>
<comment type="caution">
    <text evidence="7">The sequence shown here is derived from an EMBL/GenBank/DDBJ whole genome shotgun (WGS) entry which is preliminary data.</text>
</comment>
<feature type="site" description="Important for catalytic activity" evidence="5">
    <location>
        <position position="110"/>
    </location>
</feature>
<dbReference type="UniPathway" id="UPA00128">
    <property type="reaction ID" value="UER00191"/>
</dbReference>
<dbReference type="GO" id="GO:0016853">
    <property type="term" value="F:isomerase activity"/>
    <property type="evidence" value="ECO:0007669"/>
    <property type="project" value="UniProtKB-KW"/>
</dbReference>
<evidence type="ECO:0000256" key="5">
    <source>
        <dbReference type="HAMAP-Rule" id="MF_00956"/>
    </source>
</evidence>
<feature type="domain" description="NAD-dependent epimerase/dehydratase" evidence="6">
    <location>
        <begin position="7"/>
        <end position="238"/>
    </location>
</feature>
<dbReference type="GO" id="GO:0042351">
    <property type="term" value="P:'de novo' GDP-L-fucose biosynthetic process"/>
    <property type="evidence" value="ECO:0007669"/>
    <property type="project" value="UniProtKB-UniRule"/>
</dbReference>
<feature type="binding site" evidence="5">
    <location>
        <position position="203"/>
    </location>
    <ligand>
        <name>substrate</name>
    </ligand>
</feature>
<evidence type="ECO:0000256" key="4">
    <source>
        <dbReference type="ARBA" id="ARBA00023235"/>
    </source>
</evidence>
<evidence type="ECO:0000313" key="8">
    <source>
        <dbReference type="Proteomes" id="UP000228503"/>
    </source>
</evidence>
<dbReference type="GO" id="GO:0050577">
    <property type="term" value="F:GDP-L-fucose synthase activity"/>
    <property type="evidence" value="ECO:0007669"/>
    <property type="project" value="UniProtKB-UniRule"/>
</dbReference>
<sequence>MNKSSKIYIAGHTGLIGSALVRKYQKEGYINILTRTHQELDLTDHKKVTNFFHKQTPEYVILAAAKVGGIQANSAHPAQFLTENILIQNNVILSALKYGVKKLLFISCGCAYPTNAKQPITEEYLLSGKLEQTNEGFAIAKIAGMKLCETINLEYKKDFISSIAANTYGEQDHFDEKRSHVISALIKKFHHAKIEKLQNVAIWGTGTARREFIYVDDLADGLHILMQEYSDPNTINVGSGQEFTIKQLSEMIQNVVGYEGEVTFDLSKPDGMNRRIFDSSKINNLGFKPQVSFEEGIKRTYEYYLSMKVPQTP</sequence>
<keyword evidence="3 5" id="KW-0560">Oxidoreductase</keyword>
<comment type="similarity">
    <text evidence="1 5">Belongs to the NAD(P)-dependent epimerase/dehydratase family. Fucose synthase subfamily.</text>
</comment>
<comment type="function">
    <text evidence="5">Catalyzes the two-step NADP-dependent conversion of GDP-4-dehydro-6-deoxy-D-mannose to GDP-fucose, involving an epimerase and a reductase reaction.</text>
</comment>
<dbReference type="EC" id="1.1.1.271" evidence="5"/>
<feature type="binding site" evidence="5">
    <location>
        <position position="141"/>
    </location>
    <ligand>
        <name>NADP(+)</name>
        <dbReference type="ChEBI" id="CHEBI:58349"/>
    </ligand>
</feature>
<protein>
    <recommendedName>
        <fullName evidence="5">GDP-L-fucose synthase</fullName>
        <ecNumber evidence="5">1.1.1.271</ecNumber>
    </recommendedName>
    <alternativeName>
        <fullName evidence="5">GDP-4-keto-6-deoxy-D-mannose-3,5-epimerase-4-reductase</fullName>
    </alternativeName>
</protein>
<evidence type="ECO:0000256" key="2">
    <source>
        <dbReference type="ARBA" id="ARBA00022857"/>
    </source>
</evidence>
<evidence type="ECO:0000256" key="1">
    <source>
        <dbReference type="ARBA" id="ARBA00005959"/>
    </source>
</evidence>
<evidence type="ECO:0000313" key="7">
    <source>
        <dbReference type="EMBL" id="PIZ63913.1"/>
    </source>
</evidence>
<comment type="catalytic activity">
    <reaction evidence="5">
        <text>GDP-beta-L-fucose + NADP(+) = GDP-4-dehydro-alpha-D-rhamnose + NADPH + H(+)</text>
        <dbReference type="Rhea" id="RHEA:18885"/>
        <dbReference type="ChEBI" id="CHEBI:15378"/>
        <dbReference type="ChEBI" id="CHEBI:57273"/>
        <dbReference type="ChEBI" id="CHEBI:57783"/>
        <dbReference type="ChEBI" id="CHEBI:57964"/>
        <dbReference type="ChEBI" id="CHEBI:58349"/>
        <dbReference type="EC" id="1.1.1.271"/>
    </reaction>
</comment>
<keyword evidence="4 5" id="KW-0413">Isomerase</keyword>
<dbReference type="InterPro" id="IPR001509">
    <property type="entry name" value="Epimerase_deHydtase"/>
</dbReference>
<dbReference type="CDD" id="cd05239">
    <property type="entry name" value="GDP_FS_SDR_e"/>
    <property type="match status" value="1"/>
</dbReference>
<feature type="active site" description="Proton donor/acceptor" evidence="5">
    <location>
        <position position="137"/>
    </location>
</feature>
<dbReference type="Proteomes" id="UP000228503">
    <property type="component" value="Unassembled WGS sequence"/>
</dbReference>
<dbReference type="InterPro" id="IPR036291">
    <property type="entry name" value="NAD(P)-bd_dom_sf"/>
</dbReference>
<reference evidence="8" key="1">
    <citation type="submission" date="2017-09" db="EMBL/GenBank/DDBJ databases">
        <title>Depth-based differentiation of microbial function through sediment-hosted aquifers and enrichment of novel symbionts in the deep terrestrial subsurface.</title>
        <authorList>
            <person name="Probst A.J."/>
            <person name="Ladd B."/>
            <person name="Jarett J.K."/>
            <person name="Geller-Mcgrath D.E."/>
            <person name="Sieber C.M.K."/>
            <person name="Emerson J.B."/>
            <person name="Anantharaman K."/>
            <person name="Thomas B.C."/>
            <person name="Malmstrom R."/>
            <person name="Stieglmeier M."/>
            <person name="Klingl A."/>
            <person name="Woyke T."/>
            <person name="Ryan C.M."/>
            <person name="Banfield J.F."/>
        </authorList>
    </citation>
    <scope>NUCLEOTIDE SEQUENCE [LARGE SCALE GENOMIC DNA]</scope>
</reference>
<dbReference type="GO" id="GO:0070401">
    <property type="term" value="F:NADP+ binding"/>
    <property type="evidence" value="ECO:0007669"/>
    <property type="project" value="UniProtKB-UniRule"/>
</dbReference>
<feature type="binding site" evidence="5">
    <location>
        <position position="210"/>
    </location>
    <ligand>
        <name>substrate</name>
    </ligand>
</feature>
<dbReference type="PANTHER" id="PTHR43238">
    <property type="entry name" value="GDP-L-FUCOSE SYNTHASE"/>
    <property type="match status" value="1"/>
</dbReference>
<accession>A0A2M7U1K5</accession>
<keyword evidence="5" id="KW-0511">Multifunctional enzyme</keyword>
<dbReference type="Gene3D" id="3.40.50.720">
    <property type="entry name" value="NAD(P)-binding Rossmann-like Domain"/>
    <property type="match status" value="1"/>
</dbReference>
<dbReference type="HAMAP" id="MF_00956">
    <property type="entry name" value="GDP_fucose_synth"/>
    <property type="match status" value="1"/>
</dbReference>
<evidence type="ECO:0000259" key="6">
    <source>
        <dbReference type="Pfam" id="PF01370"/>
    </source>
</evidence>
<dbReference type="SUPFAM" id="SSF51735">
    <property type="entry name" value="NAD(P)-binding Rossmann-fold domains"/>
    <property type="match status" value="1"/>
</dbReference>
<dbReference type="Pfam" id="PF01370">
    <property type="entry name" value="Epimerase"/>
    <property type="match status" value="1"/>
</dbReference>
<name>A0A2M7U1K5_9BACT</name>
<evidence type="ECO:0000256" key="3">
    <source>
        <dbReference type="ARBA" id="ARBA00023002"/>
    </source>
</evidence>
<proteinExistence type="inferred from homology"/>
<dbReference type="AlphaFoldDB" id="A0A2M7U1K5"/>
<feature type="binding site" evidence="5">
    <location>
        <begin position="11"/>
        <end position="17"/>
    </location>
    <ligand>
        <name>NADP(+)</name>
        <dbReference type="ChEBI" id="CHEBI:58349"/>
    </ligand>
</feature>